<keyword evidence="3" id="KW-1185">Reference proteome</keyword>
<name>E4UN13_ARTGP</name>
<protein>
    <submittedName>
        <fullName evidence="2">Uncharacterized protein</fullName>
    </submittedName>
</protein>
<dbReference type="AlphaFoldDB" id="E4UN13"/>
<sequence length="88" mass="9999">MALSSSQPPAERKTSPGARERPGKDSALITRQLPLYRCIKELVNYSVLDVYRCTTCIHFHCLMSEKLQQPLEMQDPDDELQDVSPPPK</sequence>
<feature type="compositionally biased region" description="Basic and acidic residues" evidence="1">
    <location>
        <begin position="10"/>
        <end position="24"/>
    </location>
</feature>
<dbReference type="VEuPathDB" id="FungiDB:MGYG_03316"/>
<dbReference type="RefSeq" id="XP_003175797.1">
    <property type="nucleotide sequence ID" value="XM_003175749.1"/>
</dbReference>
<evidence type="ECO:0000313" key="3">
    <source>
        <dbReference type="Proteomes" id="UP000002669"/>
    </source>
</evidence>
<evidence type="ECO:0000313" key="2">
    <source>
        <dbReference type="EMBL" id="EFR00315.1"/>
    </source>
</evidence>
<dbReference type="InParanoid" id="E4UN13"/>
<gene>
    <name evidence="2" type="ORF">MGYG_03316</name>
</gene>
<dbReference type="HOGENOM" id="CLU_2468600_0_0_1"/>
<reference evidence="3" key="1">
    <citation type="journal article" date="2012" name="MBio">
        <title>Comparative genome analysis of Trichophyton rubrum and related dermatophytes reveals candidate genes involved in infection.</title>
        <authorList>
            <person name="Martinez D.A."/>
            <person name="Oliver B.G."/>
            <person name="Graeser Y."/>
            <person name="Goldberg J.M."/>
            <person name="Li W."/>
            <person name="Martinez-Rossi N.M."/>
            <person name="Monod M."/>
            <person name="Shelest E."/>
            <person name="Barton R.C."/>
            <person name="Birch E."/>
            <person name="Brakhage A.A."/>
            <person name="Chen Z."/>
            <person name="Gurr S.J."/>
            <person name="Heiman D."/>
            <person name="Heitman J."/>
            <person name="Kosti I."/>
            <person name="Rossi A."/>
            <person name="Saif S."/>
            <person name="Samalova M."/>
            <person name="Saunders C.W."/>
            <person name="Shea T."/>
            <person name="Summerbell R.C."/>
            <person name="Xu J."/>
            <person name="Young S."/>
            <person name="Zeng Q."/>
            <person name="Birren B.W."/>
            <person name="Cuomo C.A."/>
            <person name="White T.C."/>
        </authorList>
    </citation>
    <scope>NUCLEOTIDE SEQUENCE [LARGE SCALE GENOMIC DNA]</scope>
    <source>
        <strain evidence="3">ATCC MYA-4604 / CBS 118893</strain>
    </source>
</reference>
<dbReference type="Proteomes" id="UP000002669">
    <property type="component" value="Unassembled WGS sequence"/>
</dbReference>
<evidence type="ECO:0000256" key="1">
    <source>
        <dbReference type="SAM" id="MobiDB-lite"/>
    </source>
</evidence>
<organism evidence="3">
    <name type="scientific">Arthroderma gypseum (strain ATCC MYA-4604 / CBS 118893)</name>
    <name type="common">Microsporum gypseum</name>
    <dbReference type="NCBI Taxonomy" id="535722"/>
    <lineage>
        <taxon>Eukaryota</taxon>
        <taxon>Fungi</taxon>
        <taxon>Dikarya</taxon>
        <taxon>Ascomycota</taxon>
        <taxon>Pezizomycotina</taxon>
        <taxon>Eurotiomycetes</taxon>
        <taxon>Eurotiomycetidae</taxon>
        <taxon>Onygenales</taxon>
        <taxon>Arthrodermataceae</taxon>
        <taxon>Nannizzia</taxon>
    </lineage>
</organism>
<proteinExistence type="predicted"/>
<dbReference type="GeneID" id="10031107"/>
<dbReference type="EMBL" id="DS989823">
    <property type="protein sequence ID" value="EFR00315.1"/>
    <property type="molecule type" value="Genomic_DNA"/>
</dbReference>
<feature type="region of interest" description="Disordered" evidence="1">
    <location>
        <begin position="1"/>
        <end position="26"/>
    </location>
</feature>
<accession>E4UN13</accession>